<organism evidence="3 4">
    <name type="scientific">Candidatus Bealeia paramacronuclearis</name>
    <dbReference type="NCBI Taxonomy" id="1921001"/>
    <lineage>
        <taxon>Bacteria</taxon>
        <taxon>Pseudomonadati</taxon>
        <taxon>Pseudomonadota</taxon>
        <taxon>Alphaproteobacteria</taxon>
        <taxon>Holosporales</taxon>
        <taxon>Holosporaceae</taxon>
        <taxon>Candidatus Bealeia</taxon>
    </lineage>
</organism>
<feature type="domain" description="Beta-lactamase-related" evidence="2">
    <location>
        <begin position="43"/>
        <end position="350"/>
    </location>
</feature>
<evidence type="ECO:0000256" key="1">
    <source>
        <dbReference type="SAM" id="SignalP"/>
    </source>
</evidence>
<gene>
    <name evidence="3" type="ORF">Bealeia1_01639</name>
</gene>
<feature type="signal peptide" evidence="1">
    <location>
        <begin position="1"/>
        <end position="23"/>
    </location>
</feature>
<protein>
    <submittedName>
        <fullName evidence="3">Beta-lactamase family protein</fullName>
    </submittedName>
</protein>
<dbReference type="Gene3D" id="3.40.710.10">
    <property type="entry name" value="DD-peptidase/beta-lactamase superfamily"/>
    <property type="match status" value="1"/>
</dbReference>
<name>A0ABZ2C4X4_9PROT</name>
<keyword evidence="1" id="KW-0732">Signal</keyword>
<sequence length="369" mass="40639">MNLKKNMAIAFTTLFVFPGMIFAHPTIPEAIEKTIQKLDENLGQSYGAAAAILYQGKVVYSKTFGVEYEGGPAITADTYFALGSSSKPIAALVVSDLVKKGNLSFEGSVERAIPQIAKGIQLQHILSHTTGYAYKGNSDIEKGMKRPEILTKLLKSEVKSSPGKTFLYSNAAYSLLENVVEKALGKPWPIAFHEGLSKRGLDHIAIVAPPQNAPMAHPHLFDKKTKSLSDLGRIPKNYPEAVSSSAGVYASLNDLIAFTKLQLLQEFDHLHEPRTLAPDVFSWGMKFPRPESQIKSSYALGWRVFELKNDKTHASRLVFHGGYINGVSAFIGLIKKHDLAIVVVTNDDQFIAQRMGQFLWSEVIDSTMK</sequence>
<evidence type="ECO:0000259" key="2">
    <source>
        <dbReference type="Pfam" id="PF00144"/>
    </source>
</evidence>
<dbReference type="PANTHER" id="PTHR46825:SF9">
    <property type="entry name" value="BETA-LACTAMASE-RELATED DOMAIN-CONTAINING PROTEIN"/>
    <property type="match status" value="1"/>
</dbReference>
<dbReference type="RefSeq" id="WP_331256182.1">
    <property type="nucleotide sequence ID" value="NZ_CP133270.1"/>
</dbReference>
<dbReference type="SUPFAM" id="SSF56601">
    <property type="entry name" value="beta-lactamase/transpeptidase-like"/>
    <property type="match status" value="1"/>
</dbReference>
<reference evidence="3 4" key="1">
    <citation type="journal article" date="2024" name="Environ. Microbiol.">
        <title>Novel evolutionary insights on the interactions of the Holosporales (Alphaproteobacteria) with eukaryotic hosts from comparative genomics.</title>
        <authorList>
            <person name="Giovannini M."/>
            <person name="Petroni G."/>
            <person name="Castelli M."/>
        </authorList>
    </citation>
    <scope>NUCLEOTIDE SEQUENCE [LARGE SCALE GENOMIC DNA]</scope>
    <source>
        <strain evidence="3 4">US_Bl 15I1</strain>
    </source>
</reference>
<dbReference type="Proteomes" id="UP001330434">
    <property type="component" value="Chromosome"/>
</dbReference>
<feature type="chain" id="PRO_5046370753" evidence="1">
    <location>
        <begin position="24"/>
        <end position="369"/>
    </location>
</feature>
<dbReference type="EMBL" id="CP133270">
    <property type="protein sequence ID" value="WVX67433.1"/>
    <property type="molecule type" value="Genomic_DNA"/>
</dbReference>
<keyword evidence="4" id="KW-1185">Reference proteome</keyword>
<evidence type="ECO:0000313" key="3">
    <source>
        <dbReference type="EMBL" id="WVX67433.1"/>
    </source>
</evidence>
<accession>A0ABZ2C4X4</accession>
<proteinExistence type="predicted"/>
<dbReference type="PANTHER" id="PTHR46825">
    <property type="entry name" value="D-ALANYL-D-ALANINE-CARBOXYPEPTIDASE/ENDOPEPTIDASE AMPH"/>
    <property type="match status" value="1"/>
</dbReference>
<dbReference type="InterPro" id="IPR012338">
    <property type="entry name" value="Beta-lactam/transpept-like"/>
</dbReference>
<dbReference type="InterPro" id="IPR001466">
    <property type="entry name" value="Beta-lactam-related"/>
</dbReference>
<evidence type="ECO:0000313" key="4">
    <source>
        <dbReference type="Proteomes" id="UP001330434"/>
    </source>
</evidence>
<dbReference type="Pfam" id="PF00144">
    <property type="entry name" value="Beta-lactamase"/>
    <property type="match status" value="1"/>
</dbReference>
<dbReference type="InterPro" id="IPR050491">
    <property type="entry name" value="AmpC-like"/>
</dbReference>